<evidence type="ECO:0000256" key="1">
    <source>
        <dbReference type="SAM" id="SignalP"/>
    </source>
</evidence>
<dbReference type="EMBL" id="GIFC01003008">
    <property type="protein sequence ID" value="MXU85091.1"/>
    <property type="molecule type" value="Transcribed_RNA"/>
</dbReference>
<protein>
    <submittedName>
        <fullName evidence="2">Putative secreted protein</fullName>
    </submittedName>
</protein>
<proteinExistence type="predicted"/>
<keyword evidence="1" id="KW-0732">Signal</keyword>
<accession>A0A6B0U406</accession>
<evidence type="ECO:0000313" key="2">
    <source>
        <dbReference type="EMBL" id="MXU85091.1"/>
    </source>
</evidence>
<name>A0A6B0U406_IXORI</name>
<sequence>MVVVAPPHHGHLQLLLGVLFELLLGPDQLGGHAQGDRPPLLPLKRPNVGRPILGTTHKAAAVVGKLQAVHLVRMSLEFSNPFWS</sequence>
<dbReference type="AlphaFoldDB" id="A0A6B0U406"/>
<reference evidence="2" key="1">
    <citation type="submission" date="2019-12" db="EMBL/GenBank/DDBJ databases">
        <title>An insight into the sialome of adult female Ixodes ricinus ticks feeding for 6 days.</title>
        <authorList>
            <person name="Perner J."/>
            <person name="Ribeiro J.M.C."/>
        </authorList>
    </citation>
    <scope>NUCLEOTIDE SEQUENCE</scope>
    <source>
        <strain evidence="2">Semi-engorged</strain>
        <tissue evidence="2">Salivary glands</tissue>
    </source>
</reference>
<feature type="chain" id="PRO_5025329053" evidence="1">
    <location>
        <begin position="26"/>
        <end position="84"/>
    </location>
</feature>
<organism evidence="2">
    <name type="scientific">Ixodes ricinus</name>
    <name type="common">Common tick</name>
    <name type="synonym">Acarus ricinus</name>
    <dbReference type="NCBI Taxonomy" id="34613"/>
    <lineage>
        <taxon>Eukaryota</taxon>
        <taxon>Metazoa</taxon>
        <taxon>Ecdysozoa</taxon>
        <taxon>Arthropoda</taxon>
        <taxon>Chelicerata</taxon>
        <taxon>Arachnida</taxon>
        <taxon>Acari</taxon>
        <taxon>Parasitiformes</taxon>
        <taxon>Ixodida</taxon>
        <taxon>Ixodoidea</taxon>
        <taxon>Ixodidae</taxon>
        <taxon>Ixodinae</taxon>
        <taxon>Ixodes</taxon>
    </lineage>
</organism>
<feature type="signal peptide" evidence="1">
    <location>
        <begin position="1"/>
        <end position="25"/>
    </location>
</feature>